<dbReference type="InterPro" id="IPR027417">
    <property type="entry name" value="P-loop_NTPase"/>
</dbReference>
<protein>
    <recommendedName>
        <fullName evidence="3">Kinesin motor domain-containing protein</fullName>
    </recommendedName>
</protein>
<feature type="domain" description="Kinesin motor" evidence="3">
    <location>
        <begin position="43"/>
        <end position="298"/>
    </location>
</feature>
<dbReference type="InterPro" id="IPR036961">
    <property type="entry name" value="Kinesin_motor_dom_sf"/>
</dbReference>
<dbReference type="Gene3D" id="3.40.850.10">
    <property type="entry name" value="Kinesin motor domain"/>
    <property type="match status" value="1"/>
</dbReference>
<keyword evidence="5" id="KW-1185">Reference proteome</keyword>
<sequence length="307" mass="35143">MQMQEQFEESEVTLEKKVNELEHIVTKMRKEKKEDEALELQCEKDEKCYRRLIDYELGALTIQKLKVKSQSIEIELVKIQKSYSEECNLLGAIFKQFAESYHMELRNNRRLFNELQDLKGGRAKTVMFVHVNPDVNSYSKTRNALKFAERVSGVELGAAVAEQCIFVSVDWHTLRVFTTFKPEKQVVPDASIHPVTSTADVIKLITIGLKNKTIGATDLNERRAIFEQFAESYRMELADNRRLYNELQDLKGVMLGGQAKTVMFVQVNPDVNSYLKTRNALKFAERVSGVELGAAVAEHVNEKEKGC</sequence>
<evidence type="ECO:0000256" key="2">
    <source>
        <dbReference type="SAM" id="Coils"/>
    </source>
</evidence>
<dbReference type="EMBL" id="JABCRI010000014">
    <property type="protein sequence ID" value="KAF8394778.1"/>
    <property type="molecule type" value="Genomic_DNA"/>
</dbReference>
<dbReference type="OrthoDB" id="3176171at2759"/>
<dbReference type="Gene3D" id="1.20.58.1980">
    <property type="match status" value="1"/>
</dbReference>
<dbReference type="GO" id="GO:0015630">
    <property type="term" value="C:microtubule cytoskeleton"/>
    <property type="evidence" value="ECO:0007669"/>
    <property type="project" value="TreeGrafter"/>
</dbReference>
<dbReference type="GO" id="GO:0007018">
    <property type="term" value="P:microtubule-based movement"/>
    <property type="evidence" value="ECO:0007669"/>
    <property type="project" value="InterPro"/>
</dbReference>
<evidence type="ECO:0000259" key="3">
    <source>
        <dbReference type="SMART" id="SM00129"/>
    </source>
</evidence>
<gene>
    <name evidence="4" type="ORF">HHK36_020993</name>
</gene>
<comment type="caution">
    <text evidence="4">The sequence shown here is derived from an EMBL/GenBank/DDBJ whole genome shotgun (WGS) entry which is preliminary data.</text>
</comment>
<reference evidence="4 5" key="1">
    <citation type="submission" date="2020-04" db="EMBL/GenBank/DDBJ databases">
        <title>Plant Genome Project.</title>
        <authorList>
            <person name="Zhang R.-G."/>
        </authorList>
    </citation>
    <scope>NUCLEOTIDE SEQUENCE [LARGE SCALE GENOMIC DNA]</scope>
    <source>
        <strain evidence="4">YNK0</strain>
        <tissue evidence="4">Leaf</tissue>
    </source>
</reference>
<accession>A0A834YYL7</accession>
<keyword evidence="1" id="KW-0505">Motor protein</keyword>
<dbReference type="GO" id="GO:0005524">
    <property type="term" value="F:ATP binding"/>
    <property type="evidence" value="ECO:0007669"/>
    <property type="project" value="InterPro"/>
</dbReference>
<dbReference type="AlphaFoldDB" id="A0A834YYL7"/>
<proteinExistence type="predicted"/>
<dbReference type="Proteomes" id="UP000655225">
    <property type="component" value="Unassembled WGS sequence"/>
</dbReference>
<dbReference type="InterPro" id="IPR001752">
    <property type="entry name" value="Kinesin_motor_dom"/>
</dbReference>
<dbReference type="PANTHER" id="PTHR47972:SF14">
    <property type="entry name" value="KINESIN-LIKE PROTEIN KIN-14J"/>
    <property type="match status" value="1"/>
</dbReference>
<dbReference type="InterPro" id="IPR027640">
    <property type="entry name" value="Kinesin-like_fam"/>
</dbReference>
<keyword evidence="2" id="KW-0175">Coiled coil</keyword>
<dbReference type="PANTHER" id="PTHR47972">
    <property type="entry name" value="KINESIN-LIKE PROTEIN KLP-3"/>
    <property type="match status" value="1"/>
</dbReference>
<evidence type="ECO:0000256" key="1">
    <source>
        <dbReference type="ARBA" id="ARBA00023175"/>
    </source>
</evidence>
<dbReference type="SUPFAM" id="SSF52540">
    <property type="entry name" value="P-loop containing nucleoside triphosphate hydrolases"/>
    <property type="match status" value="2"/>
</dbReference>
<organism evidence="4 5">
    <name type="scientific">Tetracentron sinense</name>
    <name type="common">Spur-leaf</name>
    <dbReference type="NCBI Taxonomy" id="13715"/>
    <lineage>
        <taxon>Eukaryota</taxon>
        <taxon>Viridiplantae</taxon>
        <taxon>Streptophyta</taxon>
        <taxon>Embryophyta</taxon>
        <taxon>Tracheophyta</taxon>
        <taxon>Spermatophyta</taxon>
        <taxon>Magnoliopsida</taxon>
        <taxon>Trochodendrales</taxon>
        <taxon>Trochodendraceae</taxon>
        <taxon>Tetracentron</taxon>
    </lineage>
</organism>
<dbReference type="SMART" id="SM00129">
    <property type="entry name" value="KISc"/>
    <property type="match status" value="1"/>
</dbReference>
<dbReference type="GO" id="GO:0003777">
    <property type="term" value="F:microtubule motor activity"/>
    <property type="evidence" value="ECO:0007669"/>
    <property type="project" value="InterPro"/>
</dbReference>
<feature type="coiled-coil region" evidence="2">
    <location>
        <begin position="11"/>
        <end position="38"/>
    </location>
</feature>
<name>A0A834YYL7_TETSI</name>
<evidence type="ECO:0000313" key="4">
    <source>
        <dbReference type="EMBL" id="KAF8394778.1"/>
    </source>
</evidence>
<dbReference type="GO" id="GO:0008017">
    <property type="term" value="F:microtubule binding"/>
    <property type="evidence" value="ECO:0007669"/>
    <property type="project" value="InterPro"/>
</dbReference>
<evidence type="ECO:0000313" key="5">
    <source>
        <dbReference type="Proteomes" id="UP000655225"/>
    </source>
</evidence>